<keyword evidence="1" id="KW-0805">Transcription regulation</keyword>
<organism evidence="4 5">
    <name type="scientific">Brachionus calyciflorus</name>
    <dbReference type="NCBI Taxonomy" id="104777"/>
    <lineage>
        <taxon>Eukaryota</taxon>
        <taxon>Metazoa</taxon>
        <taxon>Spiralia</taxon>
        <taxon>Gnathifera</taxon>
        <taxon>Rotifera</taxon>
        <taxon>Eurotatoria</taxon>
        <taxon>Monogononta</taxon>
        <taxon>Pseudotrocha</taxon>
        <taxon>Ploima</taxon>
        <taxon>Brachionidae</taxon>
        <taxon>Brachionus</taxon>
    </lineage>
</organism>
<dbReference type="SUPFAM" id="SSF48508">
    <property type="entry name" value="Nuclear receptor ligand-binding domain"/>
    <property type="match status" value="1"/>
</dbReference>
<keyword evidence="5" id="KW-1185">Reference proteome</keyword>
<dbReference type="InterPro" id="IPR035500">
    <property type="entry name" value="NHR-like_dom_sf"/>
</dbReference>
<evidence type="ECO:0000256" key="1">
    <source>
        <dbReference type="ARBA" id="ARBA00023015"/>
    </source>
</evidence>
<evidence type="ECO:0000256" key="2">
    <source>
        <dbReference type="ARBA" id="ARBA00023163"/>
    </source>
</evidence>
<dbReference type="Proteomes" id="UP000663879">
    <property type="component" value="Unassembled WGS sequence"/>
</dbReference>
<evidence type="ECO:0000313" key="4">
    <source>
        <dbReference type="EMBL" id="CAF0944023.1"/>
    </source>
</evidence>
<dbReference type="Gene3D" id="1.10.565.10">
    <property type="entry name" value="Retinoid X Receptor"/>
    <property type="match status" value="1"/>
</dbReference>
<evidence type="ECO:0000256" key="3">
    <source>
        <dbReference type="ARBA" id="ARBA00023170"/>
    </source>
</evidence>
<name>A0A814CLH1_9BILA</name>
<dbReference type="AlphaFoldDB" id="A0A814CLH1"/>
<reference evidence="4" key="1">
    <citation type="submission" date="2021-02" db="EMBL/GenBank/DDBJ databases">
        <authorList>
            <person name="Nowell W R."/>
        </authorList>
    </citation>
    <scope>NUCLEOTIDE SEQUENCE</scope>
    <source>
        <strain evidence="4">Ploen Becks lab</strain>
    </source>
</reference>
<dbReference type="EMBL" id="CAJNOC010002634">
    <property type="protein sequence ID" value="CAF0944023.1"/>
    <property type="molecule type" value="Genomic_DNA"/>
</dbReference>
<sequence length="247" mass="29541">MEQKKLKTDSNNEETEFCDNHLHSDRNKHVILSQLKEDSFYLFKESSREFDLLENEAKMMYSSGRKITYDMTNDFVQYAREENLRLFKNHSGVLLKIIKQLPGFSHFKTNDLKTIMNTHFFTILTLRQHKLFINGDFYFMLDGNIQLNRDVVAALFNKKARDYVFHFWSCLKSLNLTEKEMGLIIPFLLSSIYYNLENQSLMKQIYEYYCMALFNEFKINKRNFDFMSKFSQVVCLGPKMNRMLMEA</sequence>
<gene>
    <name evidence="4" type="ORF">OXX778_LOCUS13582</name>
</gene>
<comment type="caution">
    <text evidence="4">The sequence shown here is derived from an EMBL/GenBank/DDBJ whole genome shotgun (WGS) entry which is preliminary data.</text>
</comment>
<evidence type="ECO:0000313" key="5">
    <source>
        <dbReference type="Proteomes" id="UP000663879"/>
    </source>
</evidence>
<proteinExistence type="predicted"/>
<keyword evidence="2" id="KW-0804">Transcription</keyword>
<accession>A0A814CLH1</accession>
<keyword evidence="3" id="KW-0675">Receptor</keyword>
<protein>
    <submittedName>
        <fullName evidence="4">Uncharacterized protein</fullName>
    </submittedName>
</protein>